<keyword evidence="1" id="KW-0808">Transferase</keyword>
<evidence type="ECO:0000313" key="2">
    <source>
        <dbReference type="Proteomes" id="UP000775770"/>
    </source>
</evidence>
<dbReference type="Proteomes" id="UP000775770">
    <property type="component" value="Unassembled WGS sequence"/>
</dbReference>
<name>A0A930GYB8_9FIRM</name>
<dbReference type="Pfam" id="PF08843">
    <property type="entry name" value="AbiEii"/>
    <property type="match status" value="1"/>
</dbReference>
<accession>A0A930GYB8</accession>
<reference evidence="1" key="1">
    <citation type="submission" date="2020-04" db="EMBL/GenBank/DDBJ databases">
        <title>Deep metagenomics examines the oral microbiome during advanced dental caries in children, revealing novel taxa and co-occurrences with host molecules.</title>
        <authorList>
            <person name="Baker J.L."/>
            <person name="Morton J.T."/>
            <person name="Dinis M."/>
            <person name="Alvarez R."/>
            <person name="Tran N.C."/>
            <person name="Knight R."/>
            <person name="Edlund A."/>
        </authorList>
    </citation>
    <scope>NUCLEOTIDE SEQUENCE</scope>
    <source>
        <strain evidence="1">JCVI_38_bin.19</strain>
    </source>
</reference>
<protein>
    <submittedName>
        <fullName evidence="1">Nucleotidyl transferase AbiEii/AbiGii toxin family protein</fullName>
    </submittedName>
</protein>
<sequence length="307" mass="36004">MAVKNMAASILTRLKNQSKQEKIPFQLILQLFAQEEFLRRLSRSTYVNHLILKGGMFIYTLTEFDSRPTRDIDFLLRNLHGSLTNIEQSMRDICNVVTGNSYITLDVIGTEPISVEKKYPGIKTNFIGKIERVRIPFSIDIGIDDIIIPNPIQRHIVTRLPEFESPLVYTYSLESTIAEKFDAILQRMSGTSRMKDFYDIYYLSGIFDFQGKILTEAISKTLIQRERELTQDAFDDISTFKDNAFLLKQWRAFEPARKINLSFEEVIQRLIYYLEPIYQCILENTLYTKNWDCEHQAWVEMKFKDDI</sequence>
<gene>
    <name evidence="1" type="ORF">HXM90_04915</name>
</gene>
<dbReference type="EMBL" id="JABZRA010000053">
    <property type="protein sequence ID" value="MBF1272746.1"/>
    <property type="molecule type" value="Genomic_DNA"/>
</dbReference>
<comment type="caution">
    <text evidence="1">The sequence shown here is derived from an EMBL/GenBank/DDBJ whole genome shotgun (WGS) entry which is preliminary data.</text>
</comment>
<evidence type="ECO:0000313" key="1">
    <source>
        <dbReference type="EMBL" id="MBF1272746.1"/>
    </source>
</evidence>
<organism evidence="1 2">
    <name type="scientific">Oribacterium sinus</name>
    <dbReference type="NCBI Taxonomy" id="237576"/>
    <lineage>
        <taxon>Bacteria</taxon>
        <taxon>Bacillati</taxon>
        <taxon>Bacillota</taxon>
        <taxon>Clostridia</taxon>
        <taxon>Lachnospirales</taxon>
        <taxon>Lachnospiraceae</taxon>
        <taxon>Oribacterium</taxon>
    </lineage>
</organism>
<proteinExistence type="predicted"/>
<dbReference type="InterPro" id="IPR014942">
    <property type="entry name" value="AbiEii"/>
</dbReference>
<dbReference type="GO" id="GO:0016740">
    <property type="term" value="F:transferase activity"/>
    <property type="evidence" value="ECO:0007669"/>
    <property type="project" value="UniProtKB-KW"/>
</dbReference>
<dbReference type="AlphaFoldDB" id="A0A930GYB8"/>